<dbReference type="PROSITE" id="PS51257">
    <property type="entry name" value="PROKAR_LIPOPROTEIN"/>
    <property type="match status" value="1"/>
</dbReference>
<dbReference type="Pfam" id="PF12771">
    <property type="entry name" value="SusD-like_2"/>
    <property type="match status" value="2"/>
</dbReference>
<dbReference type="KEGG" id="chk:D4L85_13665"/>
<accession>A0A385SL67</accession>
<keyword evidence="1" id="KW-0449">Lipoprotein</keyword>
<evidence type="ECO:0000313" key="2">
    <source>
        <dbReference type="Proteomes" id="UP000266183"/>
    </source>
</evidence>
<gene>
    <name evidence="1" type="ORF">D4L85_13665</name>
</gene>
<reference evidence="2" key="1">
    <citation type="submission" date="2018-09" db="EMBL/GenBank/DDBJ databases">
        <title>Chryseolinea sp. KIS68-18 isolated from soil.</title>
        <authorList>
            <person name="Weon H.-Y."/>
            <person name="Kwon S.-W."/>
            <person name="Lee S.A."/>
        </authorList>
    </citation>
    <scope>NUCLEOTIDE SEQUENCE [LARGE SCALE GENOMIC DNA]</scope>
    <source>
        <strain evidence="2">KIS68-18</strain>
    </source>
</reference>
<proteinExistence type="predicted"/>
<name>A0A385SL67_9BACT</name>
<dbReference type="InterPro" id="IPR041662">
    <property type="entry name" value="SusD-like_2"/>
</dbReference>
<dbReference type="Gene3D" id="1.25.40.390">
    <property type="match status" value="1"/>
</dbReference>
<sequence length="542" mass="60203">MKTKWIACLVVFALFSCEDLTEVNKNPNGIEATDVNPDLILPTVLTEGAKAYTNLGFGDVAGVMQHTQYDAWADSHNDYNWYDQSWSAYYGVLRNNKLLYDRGVKLDQKFHQGVALVMKSFMFGLITDLWGDAPYSAALNGETPGIENSQAKFDSQEDIYKGIIADLKTANQLLAEFDTANPGYSNDVDVIYQGNAMGWRKMANSLLLRYYLRISPKLSSDAKTGIEQIVGDPAQFPIITDPEDDATMAYVGNNADDAWPSNSVYDASGSNFRRIKMCATFVDKLESLNDPRLDLWAKKIEVPLVVDNTLPAGTDEIIDGVRYLAPDVVDGVIIDTDPDYVGIPPSFSALPSAYNMNPTPGQLSYNPHVSFLSDMYQEAKGDLLKSRLISAAEVHFILAEAALNGWNAGDAEEHYNAGVAASLQTWGLGDAYGDYITQPDVVFNNTQQQIIEQKWIASWTVATESWFDYRRTGYPELTTGISAKRDRLPLRFYYMQAEIRLNADNTSSAIDKLEVTGFSQADGKNSAWSRPWLIQGTGKPWN</sequence>
<organism evidence="1 2">
    <name type="scientific">Chryseolinea soli</name>
    <dbReference type="NCBI Taxonomy" id="2321403"/>
    <lineage>
        <taxon>Bacteria</taxon>
        <taxon>Pseudomonadati</taxon>
        <taxon>Bacteroidota</taxon>
        <taxon>Cytophagia</taxon>
        <taxon>Cytophagales</taxon>
        <taxon>Fulvivirgaceae</taxon>
        <taxon>Chryseolinea</taxon>
    </lineage>
</organism>
<evidence type="ECO:0000313" key="1">
    <source>
        <dbReference type="EMBL" id="AYB31552.1"/>
    </source>
</evidence>
<dbReference type="InterPro" id="IPR011990">
    <property type="entry name" value="TPR-like_helical_dom_sf"/>
</dbReference>
<dbReference type="SUPFAM" id="SSF48452">
    <property type="entry name" value="TPR-like"/>
    <property type="match status" value="1"/>
</dbReference>
<dbReference type="EMBL" id="CP032382">
    <property type="protein sequence ID" value="AYB31552.1"/>
    <property type="molecule type" value="Genomic_DNA"/>
</dbReference>
<dbReference type="OrthoDB" id="973072at2"/>
<keyword evidence="2" id="KW-1185">Reference proteome</keyword>
<dbReference type="AlphaFoldDB" id="A0A385SL67"/>
<dbReference type="RefSeq" id="WP_119754822.1">
    <property type="nucleotide sequence ID" value="NZ_CP032382.1"/>
</dbReference>
<protein>
    <submittedName>
        <fullName evidence="1">SusD/RagB family nutrient-binding outer membrane lipoprotein</fullName>
    </submittedName>
</protein>
<dbReference type="Proteomes" id="UP000266183">
    <property type="component" value="Chromosome"/>
</dbReference>